<keyword evidence="3" id="KW-1185">Reference proteome</keyword>
<keyword evidence="1" id="KW-0732">Signal</keyword>
<organism evidence="2 3">
    <name type="scientific">Aspergillus pseudoustus</name>
    <dbReference type="NCBI Taxonomy" id="1810923"/>
    <lineage>
        <taxon>Eukaryota</taxon>
        <taxon>Fungi</taxon>
        <taxon>Dikarya</taxon>
        <taxon>Ascomycota</taxon>
        <taxon>Pezizomycotina</taxon>
        <taxon>Eurotiomycetes</taxon>
        <taxon>Eurotiomycetidae</taxon>
        <taxon>Eurotiales</taxon>
        <taxon>Aspergillaceae</taxon>
        <taxon>Aspergillus</taxon>
        <taxon>Aspergillus subgen. Nidulantes</taxon>
    </lineage>
</organism>
<feature type="signal peptide" evidence="1">
    <location>
        <begin position="1"/>
        <end position="25"/>
    </location>
</feature>
<evidence type="ECO:0000313" key="3">
    <source>
        <dbReference type="Proteomes" id="UP001610446"/>
    </source>
</evidence>
<evidence type="ECO:0000256" key="1">
    <source>
        <dbReference type="SAM" id="SignalP"/>
    </source>
</evidence>
<gene>
    <name evidence="2" type="ORF">BJY01DRAFT_253076</name>
</gene>
<accession>A0ABR4J6B5</accession>
<reference evidence="2 3" key="1">
    <citation type="submission" date="2024-07" db="EMBL/GenBank/DDBJ databases">
        <title>Section-level genome sequencing and comparative genomics of Aspergillus sections Usti and Cavernicolus.</title>
        <authorList>
            <consortium name="Lawrence Berkeley National Laboratory"/>
            <person name="Nybo J.L."/>
            <person name="Vesth T.C."/>
            <person name="Theobald S."/>
            <person name="Frisvad J.C."/>
            <person name="Larsen T.O."/>
            <person name="Kjaerboelling I."/>
            <person name="Rothschild-Mancinelli K."/>
            <person name="Lyhne E.K."/>
            <person name="Kogle M.E."/>
            <person name="Barry K."/>
            <person name="Clum A."/>
            <person name="Na H."/>
            <person name="Ledsgaard L."/>
            <person name="Lin J."/>
            <person name="Lipzen A."/>
            <person name="Kuo A."/>
            <person name="Riley R."/>
            <person name="Mondo S."/>
            <person name="Labutti K."/>
            <person name="Haridas S."/>
            <person name="Pangalinan J."/>
            <person name="Salamov A.A."/>
            <person name="Simmons B.A."/>
            <person name="Magnuson J.K."/>
            <person name="Chen J."/>
            <person name="Drula E."/>
            <person name="Henrissat B."/>
            <person name="Wiebenga A."/>
            <person name="Lubbers R.J."/>
            <person name="Gomes A.C."/>
            <person name="Makela M.R."/>
            <person name="Stajich J."/>
            <person name="Grigoriev I.V."/>
            <person name="Mortensen U.H."/>
            <person name="De Vries R.P."/>
            <person name="Baker S.E."/>
            <person name="Andersen M.R."/>
        </authorList>
    </citation>
    <scope>NUCLEOTIDE SEQUENCE [LARGE SCALE GENOMIC DNA]</scope>
    <source>
        <strain evidence="2 3">CBS 123904</strain>
    </source>
</reference>
<name>A0ABR4J6B5_9EURO</name>
<sequence>MIATAKTFLLAAVLGSTGALGAVQATFNRYFAAECSTALGAVTLVEGYCVNLESFPTLSWDASVTSGACADASASPVVKIFTDPGCETGLVSGNAIGAGAQCVEEDSTIQSVTLVCE</sequence>
<proteinExistence type="predicted"/>
<evidence type="ECO:0008006" key="4">
    <source>
        <dbReference type="Google" id="ProtNLM"/>
    </source>
</evidence>
<evidence type="ECO:0000313" key="2">
    <source>
        <dbReference type="EMBL" id="KAL2834583.1"/>
    </source>
</evidence>
<feature type="chain" id="PRO_5046423004" description="Cyanovirin-N domain-containing protein" evidence="1">
    <location>
        <begin position="26"/>
        <end position="117"/>
    </location>
</feature>
<protein>
    <recommendedName>
        <fullName evidence="4">Cyanovirin-N domain-containing protein</fullName>
    </recommendedName>
</protein>
<dbReference type="Proteomes" id="UP001610446">
    <property type="component" value="Unassembled WGS sequence"/>
</dbReference>
<comment type="caution">
    <text evidence="2">The sequence shown here is derived from an EMBL/GenBank/DDBJ whole genome shotgun (WGS) entry which is preliminary data.</text>
</comment>
<dbReference type="EMBL" id="JBFXLU010000222">
    <property type="protein sequence ID" value="KAL2834583.1"/>
    <property type="molecule type" value="Genomic_DNA"/>
</dbReference>